<keyword evidence="3" id="KW-1185">Reference proteome</keyword>
<dbReference type="AlphaFoldDB" id="A0A238BXT8"/>
<proteinExistence type="predicted"/>
<organism evidence="2 3">
    <name type="scientific">Onchocerca flexuosa</name>
    <dbReference type="NCBI Taxonomy" id="387005"/>
    <lineage>
        <taxon>Eukaryota</taxon>
        <taxon>Metazoa</taxon>
        <taxon>Ecdysozoa</taxon>
        <taxon>Nematoda</taxon>
        <taxon>Chromadorea</taxon>
        <taxon>Rhabditida</taxon>
        <taxon>Spirurina</taxon>
        <taxon>Spiruromorpha</taxon>
        <taxon>Filarioidea</taxon>
        <taxon>Onchocercidae</taxon>
        <taxon>Onchocerca</taxon>
    </lineage>
</organism>
<evidence type="ECO:0000313" key="2">
    <source>
        <dbReference type="EMBL" id="OZC09874.1"/>
    </source>
</evidence>
<evidence type="ECO:0000313" key="3">
    <source>
        <dbReference type="Proteomes" id="UP000242913"/>
    </source>
</evidence>
<gene>
    <name evidence="2" type="ORF">X798_02980</name>
</gene>
<protein>
    <submittedName>
        <fullName evidence="2">Uncharacterized protein</fullName>
    </submittedName>
</protein>
<reference evidence="2 3" key="1">
    <citation type="submission" date="2015-12" db="EMBL/GenBank/DDBJ databases">
        <title>Draft genome of the nematode, Onchocerca flexuosa.</title>
        <authorList>
            <person name="Mitreva M."/>
        </authorList>
    </citation>
    <scope>NUCLEOTIDE SEQUENCE [LARGE SCALE GENOMIC DNA]</scope>
    <source>
        <strain evidence="2">Red Deer</strain>
    </source>
</reference>
<accession>A0A238BXT8</accession>
<name>A0A238BXT8_9BILA</name>
<dbReference type="EMBL" id="KZ269990">
    <property type="protein sequence ID" value="OZC09874.1"/>
    <property type="molecule type" value="Genomic_DNA"/>
</dbReference>
<feature type="compositionally biased region" description="Basic and acidic residues" evidence="1">
    <location>
        <begin position="67"/>
        <end position="80"/>
    </location>
</feature>
<sequence>MISIDSGKFRYYDDVYMRIEDLQQWLTDGTRGGASLLHPVAMSFDLSAKQATRRGEARGTLTIEPPSSRREETRQDETRT</sequence>
<dbReference type="Proteomes" id="UP000242913">
    <property type="component" value="Unassembled WGS sequence"/>
</dbReference>
<evidence type="ECO:0000256" key="1">
    <source>
        <dbReference type="SAM" id="MobiDB-lite"/>
    </source>
</evidence>
<feature type="region of interest" description="Disordered" evidence="1">
    <location>
        <begin position="51"/>
        <end position="80"/>
    </location>
</feature>